<evidence type="ECO:0000313" key="2">
    <source>
        <dbReference type="Proteomes" id="UP001551584"/>
    </source>
</evidence>
<gene>
    <name evidence="1" type="ORF">AB0D95_03130</name>
</gene>
<dbReference type="RefSeq" id="WP_359268386.1">
    <property type="nucleotide sequence ID" value="NZ_JBEZNA010000004.1"/>
</dbReference>
<organism evidence="1 2">
    <name type="scientific">Streptomyces chilikensis</name>
    <dbReference type="NCBI Taxonomy" id="1194079"/>
    <lineage>
        <taxon>Bacteria</taxon>
        <taxon>Bacillati</taxon>
        <taxon>Actinomycetota</taxon>
        <taxon>Actinomycetes</taxon>
        <taxon>Kitasatosporales</taxon>
        <taxon>Streptomycetaceae</taxon>
        <taxon>Streptomyces</taxon>
    </lineage>
</organism>
<reference evidence="1 2" key="1">
    <citation type="submission" date="2024-06" db="EMBL/GenBank/DDBJ databases">
        <title>The Natural Products Discovery Center: Release of the First 8490 Sequenced Strains for Exploring Actinobacteria Biosynthetic Diversity.</title>
        <authorList>
            <person name="Kalkreuter E."/>
            <person name="Kautsar S.A."/>
            <person name="Yang D."/>
            <person name="Bader C.D."/>
            <person name="Teijaro C.N."/>
            <person name="Fluegel L."/>
            <person name="Davis C.M."/>
            <person name="Simpson J.R."/>
            <person name="Lauterbach L."/>
            <person name="Steele A.D."/>
            <person name="Gui C."/>
            <person name="Meng S."/>
            <person name="Li G."/>
            <person name="Viehrig K."/>
            <person name="Ye F."/>
            <person name="Su P."/>
            <person name="Kiefer A.F."/>
            <person name="Nichols A."/>
            <person name="Cepeda A.J."/>
            <person name="Yan W."/>
            <person name="Fan B."/>
            <person name="Jiang Y."/>
            <person name="Adhikari A."/>
            <person name="Zheng C.-J."/>
            <person name="Schuster L."/>
            <person name="Cowan T.M."/>
            <person name="Smanski M.J."/>
            <person name="Chevrette M.G."/>
            <person name="De Carvalho L.P.S."/>
            <person name="Shen B."/>
        </authorList>
    </citation>
    <scope>NUCLEOTIDE SEQUENCE [LARGE SCALE GENOMIC DNA]</scope>
    <source>
        <strain evidence="1 2">NPDC048117</strain>
    </source>
</reference>
<dbReference type="Proteomes" id="UP001551584">
    <property type="component" value="Unassembled WGS sequence"/>
</dbReference>
<proteinExistence type="predicted"/>
<sequence length="128" mass="14149">MTETQRLAHLTWTAKVVRVKGPRQGDVAAEVLLCRDFRYSRTWPDRWGRFLRGTPAENGLIIRAVAEGLDACGWTVATEHELPDPDAPATYRGMPVPDRYRAAWQAGDPAATAWRAGVDSALDAAKEC</sequence>
<evidence type="ECO:0000313" key="1">
    <source>
        <dbReference type="EMBL" id="MEU9576276.1"/>
    </source>
</evidence>
<keyword evidence="2" id="KW-1185">Reference proteome</keyword>
<dbReference type="EMBL" id="JBEZNA010000004">
    <property type="protein sequence ID" value="MEU9576276.1"/>
    <property type="molecule type" value="Genomic_DNA"/>
</dbReference>
<accession>A0ABV3EJ98</accession>
<comment type="caution">
    <text evidence="1">The sequence shown here is derived from an EMBL/GenBank/DDBJ whole genome shotgun (WGS) entry which is preliminary data.</text>
</comment>
<name>A0ABV3EJ98_9ACTN</name>
<protein>
    <submittedName>
        <fullName evidence="1">Uncharacterized protein</fullName>
    </submittedName>
</protein>